<dbReference type="Pfam" id="PF14090">
    <property type="entry name" value="HTH_39"/>
    <property type="match status" value="1"/>
</dbReference>
<gene>
    <name evidence="2" type="ORF">I6N98_07540</name>
</gene>
<evidence type="ECO:0000259" key="1">
    <source>
        <dbReference type="Pfam" id="PF14090"/>
    </source>
</evidence>
<dbReference type="AlphaFoldDB" id="A0A7T4URF5"/>
<accession>A0A7T4URF5</accession>
<reference evidence="2 3" key="1">
    <citation type="submission" date="2020-12" db="EMBL/GenBank/DDBJ databases">
        <authorList>
            <person name="Shan Y."/>
        </authorList>
    </citation>
    <scope>NUCLEOTIDE SEQUENCE [LARGE SCALE GENOMIC DNA]</scope>
    <source>
        <strain evidence="3">csc3.9</strain>
    </source>
</reference>
<feature type="domain" description="Winged helix-turn-helix" evidence="1">
    <location>
        <begin position="49"/>
        <end position="99"/>
    </location>
</feature>
<sequence>MNTCNLITPARKKNFYFVAPPAPYTKPAHLPHRLALTLALIVESGAKGTSSLALVNEGLLHPSNYVSRLRAMGAIIETQCRSDTDRNGWTHKNVAHYTFKGITP</sequence>
<protein>
    <recommendedName>
        <fullName evidence="1">Winged helix-turn-helix domain-containing protein</fullName>
    </recommendedName>
</protein>
<proteinExistence type="predicted"/>
<organism evidence="2 3">
    <name type="scientific">Spongiibacter nanhainus</name>
    <dbReference type="NCBI Taxonomy" id="2794344"/>
    <lineage>
        <taxon>Bacteria</taxon>
        <taxon>Pseudomonadati</taxon>
        <taxon>Pseudomonadota</taxon>
        <taxon>Gammaproteobacteria</taxon>
        <taxon>Cellvibrionales</taxon>
        <taxon>Spongiibacteraceae</taxon>
        <taxon>Spongiibacter</taxon>
    </lineage>
</organism>
<name>A0A7T4URF5_9GAMM</name>
<evidence type="ECO:0000313" key="2">
    <source>
        <dbReference type="EMBL" id="QQD19686.1"/>
    </source>
</evidence>
<dbReference type="Proteomes" id="UP000596063">
    <property type="component" value="Chromosome"/>
</dbReference>
<dbReference type="KEGG" id="snan:I6N98_07540"/>
<evidence type="ECO:0000313" key="3">
    <source>
        <dbReference type="Proteomes" id="UP000596063"/>
    </source>
</evidence>
<dbReference type="RefSeq" id="WP_198571170.1">
    <property type="nucleotide sequence ID" value="NZ_CP066167.1"/>
</dbReference>
<keyword evidence="3" id="KW-1185">Reference proteome</keyword>
<dbReference type="EMBL" id="CP066167">
    <property type="protein sequence ID" value="QQD19686.1"/>
    <property type="molecule type" value="Genomic_DNA"/>
</dbReference>
<dbReference type="InterPro" id="IPR055245">
    <property type="entry name" value="HTH_proteobacteria"/>
</dbReference>